<evidence type="ECO:0000256" key="2">
    <source>
        <dbReference type="ARBA" id="ARBA00022679"/>
    </source>
</evidence>
<accession>U5MQU1</accession>
<dbReference type="HAMAP" id="MF_00921">
    <property type="entry name" value="PDRP"/>
    <property type="match status" value="1"/>
</dbReference>
<reference evidence="6 7" key="1">
    <citation type="journal article" date="2013" name="Genome Announc.">
        <title>Complete Genome Sequence of the Solvent Producer Clostridium saccharobutylicum NCP262 (DSM 13864).</title>
        <authorList>
            <person name="Poehlein A."/>
            <person name="Hartwich K."/>
            <person name="Krabben P."/>
            <person name="Ehrenreich A."/>
            <person name="Liebl W."/>
            <person name="Durre P."/>
            <person name="Gottschalk G."/>
            <person name="Daniel R."/>
        </authorList>
    </citation>
    <scope>NUCLEOTIDE SEQUENCE [LARGE SCALE GENOMIC DNA]</scope>
    <source>
        <strain evidence="6">DSM 13864</strain>
    </source>
</reference>
<dbReference type="OrthoDB" id="9782201at2"/>
<name>U5MQU1_CLOSA</name>
<dbReference type="EC" id="2.7.4.27" evidence="5"/>
<keyword evidence="3 5" id="KW-0547">Nucleotide-binding</keyword>
<dbReference type="AlphaFoldDB" id="U5MQU1"/>
<comment type="catalytic activity">
    <reaction evidence="5">
        <text>N(tele)-phospho-L-histidyl/L-threonyl-[pyruvate, phosphate dikinase] + ADP = N(tele)-phospho-L-histidyl/O-phospho-L-threonyl-[pyruvate, phosphate dikinase] + AMP + H(+)</text>
        <dbReference type="Rhea" id="RHEA:43692"/>
        <dbReference type="Rhea" id="RHEA-COMP:10650"/>
        <dbReference type="Rhea" id="RHEA-COMP:10651"/>
        <dbReference type="ChEBI" id="CHEBI:15378"/>
        <dbReference type="ChEBI" id="CHEBI:30013"/>
        <dbReference type="ChEBI" id="CHEBI:61977"/>
        <dbReference type="ChEBI" id="CHEBI:83586"/>
        <dbReference type="ChEBI" id="CHEBI:456215"/>
        <dbReference type="ChEBI" id="CHEBI:456216"/>
        <dbReference type="EC" id="2.7.11.32"/>
    </reaction>
</comment>
<evidence type="ECO:0000313" key="7">
    <source>
        <dbReference type="Proteomes" id="UP000017118"/>
    </source>
</evidence>
<dbReference type="KEGG" id="csb:CLSA_c18830"/>
<dbReference type="Proteomes" id="UP000017118">
    <property type="component" value="Chromosome"/>
</dbReference>
<dbReference type="PANTHER" id="PTHR31756">
    <property type="entry name" value="PYRUVATE, PHOSPHATE DIKINASE REGULATORY PROTEIN 1, CHLOROPLASTIC"/>
    <property type="match status" value="1"/>
</dbReference>
<dbReference type="GO" id="GO:0016776">
    <property type="term" value="F:phosphotransferase activity, phosphate group as acceptor"/>
    <property type="evidence" value="ECO:0007669"/>
    <property type="project" value="UniProtKB-UniRule"/>
</dbReference>
<evidence type="ECO:0000256" key="1">
    <source>
        <dbReference type="ARBA" id="ARBA00022527"/>
    </source>
</evidence>
<gene>
    <name evidence="6" type="ORF">CLSA_c18830</name>
</gene>
<keyword evidence="1 5" id="KW-0723">Serine/threonine-protein kinase</keyword>
<keyword evidence="4 5" id="KW-0418">Kinase</keyword>
<keyword evidence="2 5" id="KW-0808">Transferase</keyword>
<comment type="function">
    <text evidence="5">Bifunctional serine/threonine kinase and phosphorylase involved in the regulation of the pyruvate, phosphate dikinase (PPDK) by catalyzing its phosphorylation/dephosphorylation.</text>
</comment>
<dbReference type="RefSeq" id="WP_022745696.1">
    <property type="nucleotide sequence ID" value="NC_022571.1"/>
</dbReference>
<dbReference type="GO" id="GO:0043531">
    <property type="term" value="F:ADP binding"/>
    <property type="evidence" value="ECO:0007669"/>
    <property type="project" value="UniProtKB-UniRule"/>
</dbReference>
<organism evidence="6 7">
    <name type="scientific">Clostridium saccharobutylicum DSM 13864</name>
    <dbReference type="NCBI Taxonomy" id="1345695"/>
    <lineage>
        <taxon>Bacteria</taxon>
        <taxon>Bacillati</taxon>
        <taxon>Bacillota</taxon>
        <taxon>Clostridia</taxon>
        <taxon>Eubacteriales</taxon>
        <taxon>Clostridiaceae</taxon>
        <taxon>Clostridium</taxon>
    </lineage>
</organism>
<protein>
    <recommendedName>
        <fullName evidence="5">Putative pyruvate, phosphate dikinase regulatory protein</fullName>
        <shortName evidence="5">PPDK regulatory protein</shortName>
        <ecNumber evidence="5">2.7.11.32</ecNumber>
        <ecNumber evidence="5">2.7.4.27</ecNumber>
    </recommendedName>
</protein>
<evidence type="ECO:0000313" key="6">
    <source>
        <dbReference type="EMBL" id="AGX42868.1"/>
    </source>
</evidence>
<evidence type="ECO:0000256" key="5">
    <source>
        <dbReference type="HAMAP-Rule" id="MF_00921"/>
    </source>
</evidence>
<dbReference type="EC" id="2.7.11.32" evidence="5"/>
<dbReference type="InterPro" id="IPR005177">
    <property type="entry name" value="Kinase-pyrophosphorylase"/>
</dbReference>
<dbReference type="PANTHER" id="PTHR31756:SF3">
    <property type="entry name" value="PYRUVATE, PHOSPHATE DIKINASE REGULATORY PROTEIN 1, CHLOROPLASTIC"/>
    <property type="match status" value="1"/>
</dbReference>
<evidence type="ECO:0000256" key="4">
    <source>
        <dbReference type="ARBA" id="ARBA00022777"/>
    </source>
</evidence>
<dbReference type="InterPro" id="IPR026565">
    <property type="entry name" value="PPDK_reg"/>
</dbReference>
<dbReference type="GO" id="GO:0004674">
    <property type="term" value="F:protein serine/threonine kinase activity"/>
    <property type="evidence" value="ECO:0007669"/>
    <property type="project" value="UniProtKB-UniRule"/>
</dbReference>
<sequence length="269" mass="30462">MITIFAVSDSVGETAEMLAKAVAIHFKNNVEIKIIPFVKSLKDVEDAVQIFEKSIPCIVTSTIVSLDIMESLTKRCYEKNITLINLLEPIIKSVESMMNVHQDYKPGALRVLDSIYFKRIEAMEFAIKYDDARDYSGIEKADVVIVGLSRTSKTPLCMYLANKGIKAVNIPLAPEVEVPKELFNISPKKIFGLTVDPLRLIDIRKKRIDGYTAVYNNIQYYNDARILEELEFSDKVMRKLNCRVIDVSKIAIEETALIIMNALGYKDNL</sequence>
<dbReference type="GeneID" id="55474362"/>
<dbReference type="HOGENOM" id="CLU_046206_2_1_9"/>
<comment type="catalytic activity">
    <reaction evidence="5">
        <text>N(tele)-phospho-L-histidyl/O-phospho-L-threonyl-[pyruvate, phosphate dikinase] + phosphate + H(+) = N(tele)-phospho-L-histidyl/L-threonyl-[pyruvate, phosphate dikinase] + diphosphate</text>
        <dbReference type="Rhea" id="RHEA:43696"/>
        <dbReference type="Rhea" id="RHEA-COMP:10650"/>
        <dbReference type="Rhea" id="RHEA-COMP:10651"/>
        <dbReference type="ChEBI" id="CHEBI:15378"/>
        <dbReference type="ChEBI" id="CHEBI:30013"/>
        <dbReference type="ChEBI" id="CHEBI:33019"/>
        <dbReference type="ChEBI" id="CHEBI:43474"/>
        <dbReference type="ChEBI" id="CHEBI:61977"/>
        <dbReference type="ChEBI" id="CHEBI:83586"/>
        <dbReference type="EC" id="2.7.4.27"/>
    </reaction>
</comment>
<dbReference type="Pfam" id="PF03618">
    <property type="entry name" value="Kinase-PPPase"/>
    <property type="match status" value="1"/>
</dbReference>
<feature type="binding site" evidence="5">
    <location>
        <begin position="147"/>
        <end position="154"/>
    </location>
    <ligand>
        <name>ADP</name>
        <dbReference type="ChEBI" id="CHEBI:456216"/>
    </ligand>
</feature>
<keyword evidence="6" id="KW-0670">Pyruvate</keyword>
<proteinExistence type="inferred from homology"/>
<dbReference type="NCBIfam" id="NF003742">
    <property type="entry name" value="PRK05339.1"/>
    <property type="match status" value="1"/>
</dbReference>
<comment type="similarity">
    <text evidence="5">Belongs to the pyruvate, phosphate/water dikinase regulatory protein family. PDRP subfamily.</text>
</comment>
<dbReference type="GO" id="GO:0005524">
    <property type="term" value="F:ATP binding"/>
    <property type="evidence" value="ECO:0007669"/>
    <property type="project" value="InterPro"/>
</dbReference>
<evidence type="ECO:0000256" key="3">
    <source>
        <dbReference type="ARBA" id="ARBA00022741"/>
    </source>
</evidence>
<dbReference type="eggNOG" id="COG1806">
    <property type="taxonomic scope" value="Bacteria"/>
</dbReference>
<dbReference type="EMBL" id="CP006721">
    <property type="protein sequence ID" value="AGX42868.1"/>
    <property type="molecule type" value="Genomic_DNA"/>
</dbReference>
<dbReference type="PATRIC" id="fig|1345695.10.peg.2552"/>
<keyword evidence="7" id="KW-1185">Reference proteome</keyword>